<evidence type="ECO:0000256" key="2">
    <source>
        <dbReference type="ARBA" id="ARBA00022679"/>
    </source>
</evidence>
<keyword evidence="6" id="KW-1185">Reference proteome</keyword>
<dbReference type="InterPro" id="IPR029063">
    <property type="entry name" value="SAM-dependent_MTases_sf"/>
</dbReference>
<reference evidence="5 6" key="1">
    <citation type="journal article" date="2016" name="Genome Biol. Evol.">
        <title>Divergent and convergent evolution of fungal pathogenicity.</title>
        <authorList>
            <person name="Shang Y."/>
            <person name="Xiao G."/>
            <person name="Zheng P."/>
            <person name="Cen K."/>
            <person name="Zhan S."/>
            <person name="Wang C."/>
        </authorList>
    </citation>
    <scope>NUCLEOTIDE SEQUENCE [LARGE SCALE GENOMIC DNA]</scope>
    <source>
        <strain evidence="5 6">RCEF 264</strain>
    </source>
</reference>
<dbReference type="PANTHER" id="PTHR13370:SF3">
    <property type="entry name" value="TRNA (GUANINE(10)-N2)-METHYLTRANSFERASE HOMOLOG"/>
    <property type="match status" value="1"/>
</dbReference>
<dbReference type="OrthoDB" id="296065at2759"/>
<feature type="compositionally biased region" description="Low complexity" evidence="3">
    <location>
        <begin position="438"/>
        <end position="456"/>
    </location>
</feature>
<dbReference type="GO" id="GO:0008168">
    <property type="term" value="F:methyltransferase activity"/>
    <property type="evidence" value="ECO:0007669"/>
    <property type="project" value="UniProtKB-KW"/>
</dbReference>
<evidence type="ECO:0000256" key="1">
    <source>
        <dbReference type="ARBA" id="ARBA00022603"/>
    </source>
</evidence>
<dbReference type="Pfam" id="PF25904">
    <property type="entry name" value="Tmrp11_N"/>
    <property type="match status" value="1"/>
</dbReference>
<organism evidence="5 6">
    <name type="scientific">Niveomyces insectorum RCEF 264</name>
    <dbReference type="NCBI Taxonomy" id="1081102"/>
    <lineage>
        <taxon>Eukaryota</taxon>
        <taxon>Fungi</taxon>
        <taxon>Dikarya</taxon>
        <taxon>Ascomycota</taxon>
        <taxon>Pezizomycotina</taxon>
        <taxon>Sordariomycetes</taxon>
        <taxon>Hypocreomycetidae</taxon>
        <taxon>Hypocreales</taxon>
        <taxon>Cordycipitaceae</taxon>
        <taxon>Niveomyces</taxon>
    </lineage>
</organism>
<proteinExistence type="predicted"/>
<gene>
    <name evidence="5" type="ORF">SPI_02297</name>
</gene>
<evidence type="ECO:0000313" key="6">
    <source>
        <dbReference type="Proteomes" id="UP000076874"/>
    </source>
</evidence>
<dbReference type="Proteomes" id="UP000076874">
    <property type="component" value="Unassembled WGS sequence"/>
</dbReference>
<accession>A0A162MR29</accession>
<evidence type="ECO:0000256" key="3">
    <source>
        <dbReference type="SAM" id="MobiDB-lite"/>
    </source>
</evidence>
<dbReference type="GO" id="GO:0032259">
    <property type="term" value="P:methylation"/>
    <property type="evidence" value="ECO:0007669"/>
    <property type="project" value="UniProtKB-KW"/>
</dbReference>
<evidence type="ECO:0000313" key="5">
    <source>
        <dbReference type="EMBL" id="OAA65510.1"/>
    </source>
</evidence>
<dbReference type="PANTHER" id="PTHR13370">
    <property type="entry name" value="RNA METHYLASE-RELATED"/>
    <property type="match status" value="1"/>
</dbReference>
<dbReference type="GO" id="GO:0005737">
    <property type="term" value="C:cytoplasm"/>
    <property type="evidence" value="ECO:0007669"/>
    <property type="project" value="TreeGrafter"/>
</dbReference>
<comment type="caution">
    <text evidence="5">The sequence shown here is derived from an EMBL/GenBank/DDBJ whole genome shotgun (WGS) entry which is preliminary data.</text>
</comment>
<dbReference type="AlphaFoldDB" id="A0A162MR29"/>
<dbReference type="EMBL" id="AZHD01000003">
    <property type="protein sequence ID" value="OAA65510.1"/>
    <property type="molecule type" value="Genomic_DNA"/>
</dbReference>
<evidence type="ECO:0000259" key="4">
    <source>
        <dbReference type="Pfam" id="PF25904"/>
    </source>
</evidence>
<protein>
    <recommendedName>
        <fullName evidence="4">tRNA (guanine(10)-N(2))-methyltransferase TRMT11 N-terminal domain-containing protein</fullName>
    </recommendedName>
</protein>
<dbReference type="InterPro" id="IPR002052">
    <property type="entry name" value="DNA_methylase_N6_adenine_CS"/>
</dbReference>
<keyword evidence="2" id="KW-0808">Transferase</keyword>
<dbReference type="PROSITE" id="PS00092">
    <property type="entry name" value="N6_MTASE"/>
    <property type="match status" value="1"/>
</dbReference>
<dbReference type="SUPFAM" id="SSF53335">
    <property type="entry name" value="S-adenosyl-L-methionine-dependent methyltransferases"/>
    <property type="match status" value="1"/>
</dbReference>
<sequence length="456" mass="49734">MEYLIRFSQSHETFRLAEIQALATLNDIKLEIVSYKSDSPFCIVRLADDDAAARLVRRSLLAQSIHSFWGHGATLDEFHADVRRRAAPLWPPYADASFKLEIDSFQGKRTAAARLALIDMLPLRGEIDLRDPAFVLTVCEQWRWPLPEAATAPDRDPLHYYLGRGGRAAAPRWIDGIVCDPPYGVREGLRVLGVRNPAKTPWVEEIGRRMFKDPAFVPPKQPYSFLALLDDLLRFAADTLVDGGRLGFWMPTANDEALELPVPTHPCLAVVSVCTQAFRSRRLITYQRIPDVEVDAEALRVARAAAASAAVTPKRTGQTVDDLNPFRRSYFRKFELPPEQVPPGGPPDVVVAAPGRAVEAGEATAVEAVNAAPAEQLRQDAEGSNEVIQPKATDAPLTEPSTQGPCPELPAPASVPATTPKATSDETQRSMYKPASDPTAVSTETAPASTSSSCPG</sequence>
<dbReference type="GO" id="GO:0003676">
    <property type="term" value="F:nucleic acid binding"/>
    <property type="evidence" value="ECO:0007669"/>
    <property type="project" value="InterPro"/>
</dbReference>
<dbReference type="STRING" id="1081102.A0A162MR29"/>
<feature type="domain" description="tRNA (guanine(10)-N(2))-methyltransferase TRMT11 N-terminal" evidence="4">
    <location>
        <begin position="1"/>
        <end position="164"/>
    </location>
</feature>
<name>A0A162MR29_9HYPO</name>
<feature type="region of interest" description="Disordered" evidence="3">
    <location>
        <begin position="390"/>
        <end position="456"/>
    </location>
</feature>
<dbReference type="InterPro" id="IPR059073">
    <property type="entry name" value="TRMT11_N"/>
</dbReference>
<keyword evidence="1" id="KW-0489">Methyltransferase</keyword>